<gene>
    <name evidence="11" type="ORF">PT974_09645</name>
</gene>
<dbReference type="InterPro" id="IPR032465">
    <property type="entry name" value="ACMSD"/>
</dbReference>
<keyword evidence="4" id="KW-0862">Zinc</keyword>
<evidence type="ECO:0000259" key="10">
    <source>
        <dbReference type="Pfam" id="PF04909"/>
    </source>
</evidence>
<dbReference type="EMBL" id="JAVFKD010000014">
    <property type="protein sequence ID" value="KAK5991364.1"/>
    <property type="molecule type" value="Genomic_DNA"/>
</dbReference>
<keyword evidence="9" id="KW-0732">Signal</keyword>
<dbReference type="Gene3D" id="3.20.20.140">
    <property type="entry name" value="Metal-dependent hydrolases"/>
    <property type="match status" value="1"/>
</dbReference>
<dbReference type="Pfam" id="PF04909">
    <property type="entry name" value="Amidohydro_2"/>
    <property type="match status" value="1"/>
</dbReference>
<evidence type="ECO:0000256" key="5">
    <source>
        <dbReference type="ARBA" id="ARBA00023239"/>
    </source>
</evidence>
<feature type="domain" description="Amidohydrolase-related" evidence="10">
    <location>
        <begin position="25"/>
        <end position="316"/>
    </location>
</feature>
<feature type="chain" id="PRO_5047010365" description="6-methylsalicylate decarboxylase" evidence="9">
    <location>
        <begin position="21"/>
        <end position="351"/>
    </location>
</feature>
<evidence type="ECO:0000256" key="7">
    <source>
        <dbReference type="ARBA" id="ARBA00038889"/>
    </source>
</evidence>
<comment type="caution">
    <text evidence="11">The sequence shown here is derived from an EMBL/GenBank/DDBJ whole genome shotgun (WGS) entry which is preliminary data.</text>
</comment>
<dbReference type="InterPro" id="IPR032466">
    <property type="entry name" value="Metal_Hydrolase"/>
</dbReference>
<organism evidence="11 12">
    <name type="scientific">Cladobotryum mycophilum</name>
    <dbReference type="NCBI Taxonomy" id="491253"/>
    <lineage>
        <taxon>Eukaryota</taxon>
        <taxon>Fungi</taxon>
        <taxon>Dikarya</taxon>
        <taxon>Ascomycota</taxon>
        <taxon>Pezizomycotina</taxon>
        <taxon>Sordariomycetes</taxon>
        <taxon>Hypocreomycetidae</taxon>
        <taxon>Hypocreales</taxon>
        <taxon>Hypocreaceae</taxon>
        <taxon>Cladobotryum</taxon>
    </lineage>
</organism>
<evidence type="ECO:0000256" key="8">
    <source>
        <dbReference type="RuleBase" id="RU366045"/>
    </source>
</evidence>
<comment type="catalytic activity">
    <reaction evidence="6">
        <text>6-methylsalicylate + H(+) = 3-methylphenol + CO2</text>
        <dbReference type="Rhea" id="RHEA:23112"/>
        <dbReference type="ChEBI" id="CHEBI:15378"/>
        <dbReference type="ChEBI" id="CHEBI:16526"/>
        <dbReference type="ChEBI" id="CHEBI:17231"/>
        <dbReference type="ChEBI" id="CHEBI:36658"/>
        <dbReference type="EC" id="4.1.1.52"/>
    </reaction>
    <physiologicalReaction direction="left-to-right" evidence="6">
        <dbReference type="Rhea" id="RHEA:23113"/>
    </physiologicalReaction>
</comment>
<dbReference type="PANTHER" id="PTHR21240">
    <property type="entry name" value="2-AMINO-3-CARBOXYLMUCONATE-6-SEMIALDEHYDE DECARBOXYLASE"/>
    <property type="match status" value="1"/>
</dbReference>
<evidence type="ECO:0000256" key="3">
    <source>
        <dbReference type="ARBA" id="ARBA00022793"/>
    </source>
</evidence>
<keyword evidence="5 8" id="KW-0456">Lyase</keyword>
<accession>A0ABR0SGR3</accession>
<feature type="signal peptide" evidence="9">
    <location>
        <begin position="1"/>
        <end position="20"/>
    </location>
</feature>
<evidence type="ECO:0000256" key="4">
    <source>
        <dbReference type="ARBA" id="ARBA00022833"/>
    </source>
</evidence>
<keyword evidence="12" id="KW-1185">Reference proteome</keyword>
<evidence type="ECO:0000256" key="1">
    <source>
        <dbReference type="ARBA" id="ARBA00005871"/>
    </source>
</evidence>
<dbReference type="PANTHER" id="PTHR21240:SF29">
    <property type="entry name" value="AMIDOHYDROLASE-RELATED DOMAIN-CONTAINING PROTEIN"/>
    <property type="match status" value="1"/>
</dbReference>
<sequence length="351" mass="39095">MPNALYITGVLCFLLQLATAAMDKIDTHSHIVPPVWRKYCLEYGFDKPDGMPGIPEWSIEEHLAMMDHTGISKSVVSITSPGTHLVPGNDTLARQVTRETNDEIAQLVSQRPDRFEFFASLPLPDVEGSIAEIDYALDKLGAKGFALLTNAHGVYLGDEALDPVFKKLNERHALIFMHPTVGCGNDPTALKPLNQYSSPMLEFFFDTTRAVTNLLLSGTVDRYPNIRYIVSHTGAVIPPLLERFTGFSKVVKMPYSLTSAEAKELFKTRFYFDLTGFPFPDQIHGYLRISNSSRLVYGSDWPYTPIAILDTQREAMEKGLAELFDEKTIDGIYAAHATGILCSASEHKDKL</sequence>
<dbReference type="SUPFAM" id="SSF51556">
    <property type="entry name" value="Metallo-dependent hydrolases"/>
    <property type="match status" value="1"/>
</dbReference>
<dbReference type="InterPro" id="IPR006680">
    <property type="entry name" value="Amidohydro-rel"/>
</dbReference>
<comment type="similarity">
    <text evidence="1">Belongs to the metallo-dependent hydrolases superfamily. ACMSD family.</text>
</comment>
<evidence type="ECO:0000313" key="12">
    <source>
        <dbReference type="Proteomes" id="UP001338125"/>
    </source>
</evidence>
<protein>
    <recommendedName>
        <fullName evidence="7">6-methylsalicylate decarboxylase</fullName>
        <ecNumber evidence="7">4.1.1.52</ecNumber>
    </recommendedName>
</protein>
<dbReference type="EC" id="4.1.1.52" evidence="7"/>
<reference evidence="11 12" key="1">
    <citation type="submission" date="2024-01" db="EMBL/GenBank/DDBJ databases">
        <title>Complete genome of Cladobotryum mycophilum ATHUM6906.</title>
        <authorList>
            <person name="Christinaki A.C."/>
            <person name="Myridakis A.I."/>
            <person name="Kouvelis V.N."/>
        </authorList>
    </citation>
    <scope>NUCLEOTIDE SEQUENCE [LARGE SCALE GENOMIC DNA]</scope>
    <source>
        <strain evidence="11 12">ATHUM6906</strain>
    </source>
</reference>
<evidence type="ECO:0000256" key="6">
    <source>
        <dbReference type="ARBA" id="ARBA00036832"/>
    </source>
</evidence>
<keyword evidence="3 8" id="KW-0210">Decarboxylase</keyword>
<name>A0ABR0SGR3_9HYPO</name>
<dbReference type="Proteomes" id="UP001338125">
    <property type="component" value="Unassembled WGS sequence"/>
</dbReference>
<evidence type="ECO:0000256" key="9">
    <source>
        <dbReference type="SAM" id="SignalP"/>
    </source>
</evidence>
<keyword evidence="2" id="KW-0479">Metal-binding</keyword>
<proteinExistence type="inferred from homology"/>
<evidence type="ECO:0000256" key="2">
    <source>
        <dbReference type="ARBA" id="ARBA00022723"/>
    </source>
</evidence>
<evidence type="ECO:0000313" key="11">
    <source>
        <dbReference type="EMBL" id="KAK5991364.1"/>
    </source>
</evidence>